<comment type="caution">
    <text evidence="8">The sequence shown here is derived from an EMBL/GenBank/DDBJ whole genome shotgun (WGS) entry which is preliminary data.</text>
</comment>
<evidence type="ECO:0000256" key="1">
    <source>
        <dbReference type="ARBA" id="ARBA00004651"/>
    </source>
</evidence>
<keyword evidence="3 6" id="KW-0812">Transmembrane</keyword>
<dbReference type="CDD" id="cd18773">
    <property type="entry name" value="PDC1_HK_sensor"/>
    <property type="match status" value="1"/>
</dbReference>
<feature type="domain" description="Cache" evidence="7">
    <location>
        <begin position="138"/>
        <end position="324"/>
    </location>
</feature>
<keyword evidence="5 6" id="KW-0472">Membrane</keyword>
<keyword evidence="9" id="KW-1185">Reference proteome</keyword>
<evidence type="ECO:0000313" key="9">
    <source>
        <dbReference type="Proteomes" id="UP000187209"/>
    </source>
</evidence>
<keyword evidence="2" id="KW-1003">Cell membrane</keyword>
<accession>A0A1R2AW55</accession>
<dbReference type="SUPFAM" id="SSF103190">
    <property type="entry name" value="Sensory domain-like"/>
    <property type="match status" value="1"/>
</dbReference>
<feature type="transmembrane region" description="Helical" evidence="6">
    <location>
        <begin position="16"/>
        <end position="35"/>
    </location>
</feature>
<feature type="transmembrane region" description="Helical" evidence="6">
    <location>
        <begin position="366"/>
        <end position="391"/>
    </location>
</feature>
<protein>
    <recommendedName>
        <fullName evidence="7">Cache domain-containing protein</fullName>
    </recommendedName>
</protein>
<dbReference type="Pfam" id="PF02743">
    <property type="entry name" value="dCache_1"/>
    <property type="match status" value="1"/>
</dbReference>
<evidence type="ECO:0000256" key="2">
    <source>
        <dbReference type="ARBA" id="ARBA00022475"/>
    </source>
</evidence>
<dbReference type="Proteomes" id="UP000187209">
    <property type="component" value="Unassembled WGS sequence"/>
</dbReference>
<dbReference type="InterPro" id="IPR033479">
    <property type="entry name" value="dCache_1"/>
</dbReference>
<evidence type="ECO:0000256" key="5">
    <source>
        <dbReference type="ARBA" id="ARBA00023136"/>
    </source>
</evidence>
<organism evidence="8 9">
    <name type="scientific">Stentor coeruleus</name>
    <dbReference type="NCBI Taxonomy" id="5963"/>
    <lineage>
        <taxon>Eukaryota</taxon>
        <taxon>Sar</taxon>
        <taxon>Alveolata</taxon>
        <taxon>Ciliophora</taxon>
        <taxon>Postciliodesmatophora</taxon>
        <taxon>Heterotrichea</taxon>
        <taxon>Heterotrichida</taxon>
        <taxon>Stentoridae</taxon>
        <taxon>Stentor</taxon>
    </lineage>
</organism>
<evidence type="ECO:0000256" key="3">
    <source>
        <dbReference type="ARBA" id="ARBA00022692"/>
    </source>
</evidence>
<dbReference type="EMBL" id="MPUH01001296">
    <property type="protein sequence ID" value="OMJ68675.1"/>
    <property type="molecule type" value="Genomic_DNA"/>
</dbReference>
<dbReference type="GO" id="GO:0005886">
    <property type="term" value="C:plasma membrane"/>
    <property type="evidence" value="ECO:0007669"/>
    <property type="project" value="UniProtKB-SubCell"/>
</dbReference>
<evidence type="ECO:0000256" key="4">
    <source>
        <dbReference type="ARBA" id="ARBA00022989"/>
    </source>
</evidence>
<dbReference type="InterPro" id="IPR029151">
    <property type="entry name" value="Sensor-like_sf"/>
</dbReference>
<proteinExistence type="predicted"/>
<dbReference type="AlphaFoldDB" id="A0A1R2AW55"/>
<sequence length="502" mass="58230">MGIKEDYSRWPLGRQLQVIFIISGFLLTLILVIITRFQLDWLRDKIINDSTKCLEDSLIYQMRKLGQIESEFLSSEFSNYIAHVRNHNYTDRNVQGYSKYSQSPFKPAEYWWHTSIKEDYTDYEKAAYFSKFGQDAVVSIMEKDSAMNSIYNLTYSKEYISLYQGFKEKELLHYYPGVVNSLSDYTPLVREWYYKAQTSIGNVVITEPYQDATTNQWIISISTAMLDGDGKMYGVAAADVGLKELTDKTSAVKILDTGFFMLISSGGMILTMPESWKPSDTTLTLRVFDTTYTGISKAQWEAMKASVSGSRHDFTDINGTLYYTIKHDITPYIDSKNITHYLLVCAKKIESEEAKNSIENNFSKTYIVIFWVVLSIAIIVFILVGLLIYFVSRKLSFQMKMIEKIFGKIIRRGLFPKMAKGIYFNKLEDSSKGIETLVDACKIKVQRVKDLEENFAYYKWGLTRPNDVLMYQKWTDCLYPYSLHTDKPSSWRHMLPELNRVF</sequence>
<evidence type="ECO:0000256" key="6">
    <source>
        <dbReference type="SAM" id="Phobius"/>
    </source>
</evidence>
<dbReference type="OrthoDB" id="2150145at2759"/>
<comment type="subcellular location">
    <subcellularLocation>
        <location evidence="1">Cell membrane</location>
        <topology evidence="1">Multi-pass membrane protein</topology>
    </subcellularLocation>
</comment>
<evidence type="ECO:0000259" key="7">
    <source>
        <dbReference type="Pfam" id="PF02743"/>
    </source>
</evidence>
<dbReference type="Gene3D" id="3.30.450.20">
    <property type="entry name" value="PAS domain"/>
    <property type="match status" value="2"/>
</dbReference>
<keyword evidence="4 6" id="KW-1133">Transmembrane helix</keyword>
<gene>
    <name evidence="8" type="ORF">SteCoe_33816</name>
</gene>
<name>A0A1R2AW55_9CILI</name>
<evidence type="ECO:0000313" key="8">
    <source>
        <dbReference type="EMBL" id="OMJ68675.1"/>
    </source>
</evidence>
<reference evidence="8 9" key="1">
    <citation type="submission" date="2016-11" db="EMBL/GenBank/DDBJ databases">
        <title>The macronuclear genome of Stentor coeruleus: a giant cell with tiny introns.</title>
        <authorList>
            <person name="Slabodnick M."/>
            <person name="Ruby J.G."/>
            <person name="Reiff S.B."/>
            <person name="Swart E.C."/>
            <person name="Gosai S."/>
            <person name="Prabakaran S."/>
            <person name="Witkowska E."/>
            <person name="Larue G.E."/>
            <person name="Fisher S."/>
            <person name="Freeman R.M."/>
            <person name="Gunawardena J."/>
            <person name="Chu W."/>
            <person name="Stover N.A."/>
            <person name="Gregory B.D."/>
            <person name="Nowacki M."/>
            <person name="Derisi J."/>
            <person name="Roy S.W."/>
            <person name="Marshall W.F."/>
            <person name="Sood P."/>
        </authorList>
    </citation>
    <scope>NUCLEOTIDE SEQUENCE [LARGE SCALE GENOMIC DNA]</scope>
    <source>
        <strain evidence="8">WM001</strain>
    </source>
</reference>